<dbReference type="KEGG" id="loa:LOAG_11500"/>
<sequence length="73" mass="8260">MRQALCTVVVCICSCSLIAVQAERVQCGGVISAETRRYINAYVCPTKHHREKENRCCNPPEFNCCREPTILEN</sequence>
<dbReference type="GeneID" id="9948956"/>
<proteinExistence type="predicted"/>
<organism evidence="2">
    <name type="scientific">Loa loa</name>
    <name type="common">Eye worm</name>
    <name type="synonym">Filaria loa</name>
    <dbReference type="NCBI Taxonomy" id="7209"/>
    <lineage>
        <taxon>Eukaryota</taxon>
        <taxon>Metazoa</taxon>
        <taxon>Ecdysozoa</taxon>
        <taxon>Nematoda</taxon>
        <taxon>Chromadorea</taxon>
        <taxon>Rhabditida</taxon>
        <taxon>Spirurina</taxon>
        <taxon>Spiruromorpha</taxon>
        <taxon>Filarioidea</taxon>
        <taxon>Onchocercidae</taxon>
        <taxon>Loa</taxon>
    </lineage>
</organism>
<evidence type="ECO:0000256" key="1">
    <source>
        <dbReference type="SAM" id="SignalP"/>
    </source>
</evidence>
<dbReference type="RefSeq" id="XP_003147066.2">
    <property type="nucleotide sequence ID" value="XM_003147018.2"/>
</dbReference>
<name>A0A1S0TNG6_LOALO</name>
<dbReference type="EMBL" id="JH712086">
    <property type="protein sequence ID" value="EFO17004.2"/>
    <property type="molecule type" value="Genomic_DNA"/>
</dbReference>
<evidence type="ECO:0000313" key="2">
    <source>
        <dbReference type="EMBL" id="EFO17004.2"/>
    </source>
</evidence>
<keyword evidence="1" id="KW-0732">Signal</keyword>
<accession>A0A1S0TNG6</accession>
<protein>
    <submittedName>
        <fullName evidence="2">Uncharacterized protein</fullName>
    </submittedName>
</protein>
<feature type="chain" id="PRO_5010276354" evidence="1">
    <location>
        <begin position="23"/>
        <end position="73"/>
    </location>
</feature>
<reference evidence="2" key="1">
    <citation type="submission" date="2012-04" db="EMBL/GenBank/DDBJ databases">
        <title>The Genome Sequence of Loa loa.</title>
        <authorList>
            <consortium name="The Broad Institute Genome Sequencing Platform"/>
            <consortium name="Broad Institute Genome Sequencing Center for Infectious Disease"/>
            <person name="Nutman T.B."/>
            <person name="Fink D.L."/>
            <person name="Russ C."/>
            <person name="Young S."/>
            <person name="Zeng Q."/>
            <person name="Gargeya S."/>
            <person name="Alvarado L."/>
            <person name="Berlin A."/>
            <person name="Chapman S.B."/>
            <person name="Chen Z."/>
            <person name="Freedman E."/>
            <person name="Gellesch M."/>
            <person name="Goldberg J."/>
            <person name="Griggs A."/>
            <person name="Gujja S."/>
            <person name="Heilman E.R."/>
            <person name="Heiman D."/>
            <person name="Howarth C."/>
            <person name="Mehta T."/>
            <person name="Neiman D."/>
            <person name="Pearson M."/>
            <person name="Roberts A."/>
            <person name="Saif S."/>
            <person name="Shea T."/>
            <person name="Shenoy N."/>
            <person name="Sisk P."/>
            <person name="Stolte C."/>
            <person name="Sykes S."/>
            <person name="White J."/>
            <person name="Yandava C."/>
            <person name="Haas B."/>
            <person name="Henn M.R."/>
            <person name="Nusbaum C."/>
            <person name="Birren B."/>
        </authorList>
    </citation>
    <scope>NUCLEOTIDE SEQUENCE [LARGE SCALE GENOMIC DNA]</scope>
</reference>
<dbReference type="OrthoDB" id="5787496at2759"/>
<dbReference type="CTD" id="9948956"/>
<dbReference type="InParanoid" id="A0A1S0TNG6"/>
<gene>
    <name evidence="2" type="ORF">LOAG_11500</name>
</gene>
<dbReference type="AlphaFoldDB" id="A0A1S0TNG6"/>
<feature type="signal peptide" evidence="1">
    <location>
        <begin position="1"/>
        <end position="22"/>
    </location>
</feature>